<reference evidence="1 2" key="1">
    <citation type="submission" date="2019-01" db="EMBL/GenBank/DDBJ databases">
        <title>Genome sequencing of strain DFW100M-13.</title>
        <authorList>
            <person name="Heo J."/>
            <person name="Kim S.-J."/>
            <person name="Kim J.-S."/>
            <person name="Hong S.-B."/>
            <person name="Kwon S.-W."/>
        </authorList>
    </citation>
    <scope>NUCLEOTIDE SEQUENCE [LARGE SCALE GENOMIC DNA]</scope>
    <source>
        <strain evidence="1 2">DFW100M-13</strain>
    </source>
</reference>
<dbReference type="KEGG" id="mprt:ET475_13865"/>
<name>A0A4P6EI96_9MICO</name>
<protein>
    <submittedName>
        <fullName evidence="1">Uncharacterized protein</fullName>
    </submittedName>
</protein>
<keyword evidence="2" id="KW-1185">Reference proteome</keyword>
<dbReference type="RefSeq" id="WP_129391468.1">
    <property type="nucleotide sequence ID" value="NZ_CP035494.1"/>
</dbReference>
<evidence type="ECO:0000313" key="1">
    <source>
        <dbReference type="EMBL" id="QAY60969.1"/>
    </source>
</evidence>
<proteinExistence type="predicted"/>
<dbReference type="AlphaFoldDB" id="A0A4P6EI96"/>
<evidence type="ECO:0000313" key="2">
    <source>
        <dbReference type="Proteomes" id="UP000293995"/>
    </source>
</evidence>
<organism evidence="1 2">
    <name type="scientific">Microbacterium protaetiae</name>
    <dbReference type="NCBI Taxonomy" id="2509458"/>
    <lineage>
        <taxon>Bacteria</taxon>
        <taxon>Bacillati</taxon>
        <taxon>Actinomycetota</taxon>
        <taxon>Actinomycetes</taxon>
        <taxon>Micrococcales</taxon>
        <taxon>Microbacteriaceae</taxon>
        <taxon>Microbacterium</taxon>
    </lineage>
</organism>
<accession>A0A4P6EI96</accession>
<dbReference type="EMBL" id="CP035494">
    <property type="protein sequence ID" value="QAY60969.1"/>
    <property type="molecule type" value="Genomic_DNA"/>
</dbReference>
<sequence>MRTESAPRVAEDRRTRAARFVPVLLTMDAAPVTMHCFSDDLLVTLDRVIVGEDEQLGRPVTR</sequence>
<gene>
    <name evidence="1" type="ORF">ET475_13865</name>
</gene>
<dbReference type="Proteomes" id="UP000293995">
    <property type="component" value="Chromosome"/>
</dbReference>